<keyword evidence="2" id="KW-1185">Reference proteome</keyword>
<dbReference type="EMBL" id="KV453842">
    <property type="protein sequence ID" value="ODV90116.1"/>
    <property type="molecule type" value="Genomic_DNA"/>
</dbReference>
<evidence type="ECO:0000313" key="1">
    <source>
        <dbReference type="EMBL" id="ODV90116.1"/>
    </source>
</evidence>
<dbReference type="AlphaFoldDB" id="A0A1E4TED0"/>
<sequence>MTEDEFKTILCKSKDTGDMSNDEWVSIVNVLTQKLASRDDIDEIKKRLEFFRNSPPFTIQRIAELVLQDEIQSKYLPELFNVSSSMDDYREFKTHRIRSTNTP</sequence>
<reference evidence="2" key="1">
    <citation type="submission" date="2016-02" db="EMBL/GenBank/DDBJ databases">
        <title>Comparative genomics of biotechnologically important yeasts.</title>
        <authorList>
            <consortium name="DOE Joint Genome Institute"/>
            <person name="Riley R."/>
            <person name="Haridas S."/>
            <person name="Wolfe K.H."/>
            <person name="Lopes M.R."/>
            <person name="Hittinger C.T."/>
            <person name="Goker M."/>
            <person name="Salamov A."/>
            <person name="Wisecaver J."/>
            <person name="Long T.M."/>
            <person name="Aerts A.L."/>
            <person name="Barry K."/>
            <person name="Choi C."/>
            <person name="Clum A."/>
            <person name="Coughlan A.Y."/>
            <person name="Deshpande S."/>
            <person name="Douglass A.P."/>
            <person name="Hanson S.J."/>
            <person name="Klenk H.-P."/>
            <person name="Labutti K."/>
            <person name="Lapidus A."/>
            <person name="Lindquist E."/>
            <person name="Lipzen A."/>
            <person name="Meier-Kolthoff J.P."/>
            <person name="Ohm R.A."/>
            <person name="Otillar R.P."/>
            <person name="Pangilinan J."/>
            <person name="Peng Y."/>
            <person name="Rokas A."/>
            <person name="Rosa C.A."/>
            <person name="Scheuner C."/>
            <person name="Sibirny A.A."/>
            <person name="Slot J.C."/>
            <person name="Stielow J.B."/>
            <person name="Sun H."/>
            <person name="Kurtzman C.P."/>
            <person name="Blackwell M."/>
            <person name="Jeffries T.W."/>
            <person name="Grigoriev I.V."/>
        </authorList>
    </citation>
    <scope>NUCLEOTIDE SEQUENCE [LARGE SCALE GENOMIC DNA]</scope>
    <source>
        <strain evidence="2">NRRL Y-17796</strain>
    </source>
</reference>
<protein>
    <submittedName>
        <fullName evidence="1">Uncharacterized protein</fullName>
    </submittedName>
</protein>
<dbReference type="Proteomes" id="UP000095023">
    <property type="component" value="Unassembled WGS sequence"/>
</dbReference>
<dbReference type="OrthoDB" id="341898at2759"/>
<proteinExistence type="predicted"/>
<gene>
    <name evidence="1" type="ORF">CANCADRAFT_101265</name>
</gene>
<name>A0A1E4TED0_9ASCO</name>
<evidence type="ECO:0000313" key="2">
    <source>
        <dbReference type="Proteomes" id="UP000095023"/>
    </source>
</evidence>
<accession>A0A1E4TED0</accession>
<organism evidence="1 2">
    <name type="scientific">Tortispora caseinolytica NRRL Y-17796</name>
    <dbReference type="NCBI Taxonomy" id="767744"/>
    <lineage>
        <taxon>Eukaryota</taxon>
        <taxon>Fungi</taxon>
        <taxon>Dikarya</taxon>
        <taxon>Ascomycota</taxon>
        <taxon>Saccharomycotina</taxon>
        <taxon>Trigonopsidomycetes</taxon>
        <taxon>Trigonopsidales</taxon>
        <taxon>Trigonopsidaceae</taxon>
        <taxon>Tortispora</taxon>
    </lineage>
</organism>